<dbReference type="NCBIfam" id="NF010112">
    <property type="entry name" value="PRK13585.1"/>
    <property type="match status" value="1"/>
</dbReference>
<dbReference type="InterPro" id="IPR044524">
    <property type="entry name" value="Isoase_HisA-like"/>
</dbReference>
<dbReference type="HAMAP" id="MF_01014">
    <property type="entry name" value="HisA"/>
    <property type="match status" value="1"/>
</dbReference>
<feature type="active site" description="Proton acceptor" evidence="9">
    <location>
        <position position="8"/>
    </location>
</feature>
<dbReference type="InterPro" id="IPR013785">
    <property type="entry name" value="Aldolase_TIM"/>
</dbReference>
<evidence type="ECO:0000256" key="11">
    <source>
        <dbReference type="RuleBase" id="RU003658"/>
    </source>
</evidence>
<evidence type="ECO:0000256" key="6">
    <source>
        <dbReference type="ARBA" id="ARBA00022605"/>
    </source>
</evidence>
<evidence type="ECO:0000313" key="13">
    <source>
        <dbReference type="Proteomes" id="UP000199611"/>
    </source>
</evidence>
<dbReference type="OrthoDB" id="9807749at2"/>
<evidence type="ECO:0000256" key="9">
    <source>
        <dbReference type="HAMAP-Rule" id="MF_01014"/>
    </source>
</evidence>
<dbReference type="InterPro" id="IPR006062">
    <property type="entry name" value="His_biosynth"/>
</dbReference>
<dbReference type="PANTHER" id="PTHR43090:SF2">
    <property type="entry name" value="1-(5-PHOSPHORIBOSYL)-5-[(5-PHOSPHORIBOSYLAMINO)METHYLIDENEAMINO] IMIDAZOLE-4-CARBOXAMIDE ISOMERASE"/>
    <property type="match status" value="1"/>
</dbReference>
<comment type="subcellular location">
    <subcellularLocation>
        <location evidence="2 9 11">Cytoplasm</location>
    </subcellularLocation>
</comment>
<keyword evidence="6 9" id="KW-0028">Amino-acid biosynthesis</keyword>
<evidence type="ECO:0000256" key="7">
    <source>
        <dbReference type="ARBA" id="ARBA00023102"/>
    </source>
</evidence>
<dbReference type="GO" id="GO:0005737">
    <property type="term" value="C:cytoplasm"/>
    <property type="evidence" value="ECO:0007669"/>
    <property type="project" value="UniProtKB-SubCell"/>
</dbReference>
<proteinExistence type="inferred from homology"/>
<dbReference type="EMBL" id="FOUU01000002">
    <property type="protein sequence ID" value="SFM64978.1"/>
    <property type="molecule type" value="Genomic_DNA"/>
</dbReference>
<dbReference type="GO" id="GO:0000105">
    <property type="term" value="P:L-histidine biosynthetic process"/>
    <property type="evidence" value="ECO:0007669"/>
    <property type="project" value="UniProtKB-UniRule"/>
</dbReference>
<feature type="active site" description="Proton donor" evidence="9">
    <location>
        <position position="129"/>
    </location>
</feature>
<evidence type="ECO:0000256" key="1">
    <source>
        <dbReference type="ARBA" id="ARBA00000901"/>
    </source>
</evidence>
<comment type="pathway">
    <text evidence="3 9 11">Amino-acid biosynthesis; L-histidine biosynthesis; L-histidine from 5-phospho-alpha-D-ribose 1-diphosphate: step 4/9.</text>
</comment>
<evidence type="ECO:0000313" key="12">
    <source>
        <dbReference type="EMBL" id="SFM64978.1"/>
    </source>
</evidence>
<dbReference type="AlphaFoldDB" id="A0A1I4SKD7"/>
<dbReference type="InterPro" id="IPR006063">
    <property type="entry name" value="HisA_bact_arch"/>
</dbReference>
<dbReference type="InterPro" id="IPR023016">
    <property type="entry name" value="HisA/PriA"/>
</dbReference>
<dbReference type="PANTHER" id="PTHR43090">
    <property type="entry name" value="1-(5-PHOSPHORIBOSYL)-5-[(5-PHOSPHORIBOSYLAMINO)METHYLIDENEAMINO] IMIDAZOLE-4-CARBOXAMIDE ISOMERASE"/>
    <property type="match status" value="1"/>
</dbReference>
<evidence type="ECO:0000256" key="4">
    <source>
        <dbReference type="ARBA" id="ARBA00009667"/>
    </source>
</evidence>
<dbReference type="InterPro" id="IPR011060">
    <property type="entry name" value="RibuloseP-bd_barrel"/>
</dbReference>
<dbReference type="UniPathway" id="UPA00031">
    <property type="reaction ID" value="UER00009"/>
</dbReference>
<dbReference type="GO" id="GO:0000162">
    <property type="term" value="P:L-tryptophan biosynthetic process"/>
    <property type="evidence" value="ECO:0007669"/>
    <property type="project" value="TreeGrafter"/>
</dbReference>
<dbReference type="SUPFAM" id="SSF51366">
    <property type="entry name" value="Ribulose-phoshate binding barrel"/>
    <property type="match status" value="1"/>
</dbReference>
<name>A0A1I4SKD7_9BACT</name>
<organism evidence="12 13">
    <name type="scientific">Thermodesulforhabdus norvegica</name>
    <dbReference type="NCBI Taxonomy" id="39841"/>
    <lineage>
        <taxon>Bacteria</taxon>
        <taxon>Pseudomonadati</taxon>
        <taxon>Thermodesulfobacteriota</taxon>
        <taxon>Syntrophobacteria</taxon>
        <taxon>Syntrophobacterales</taxon>
        <taxon>Thermodesulforhabdaceae</taxon>
        <taxon>Thermodesulforhabdus</taxon>
    </lineage>
</organism>
<evidence type="ECO:0000256" key="5">
    <source>
        <dbReference type="ARBA" id="ARBA00022490"/>
    </source>
</evidence>
<dbReference type="FunFam" id="3.20.20.70:FF:000009">
    <property type="entry name" value="1-(5-phosphoribosyl)-5-[(5-phosphoribosylamino)methylideneamino] imidazole-4-carboxamide isomerase"/>
    <property type="match status" value="1"/>
</dbReference>
<dbReference type="Gene3D" id="3.20.20.70">
    <property type="entry name" value="Aldolase class I"/>
    <property type="match status" value="1"/>
</dbReference>
<comment type="catalytic activity">
    <reaction evidence="1 9 11">
        <text>1-(5-phospho-beta-D-ribosyl)-5-[(5-phospho-beta-D-ribosylamino)methylideneamino]imidazole-4-carboxamide = 5-[(5-phospho-1-deoxy-D-ribulos-1-ylimino)methylamino]-1-(5-phospho-beta-D-ribosyl)imidazole-4-carboxamide</text>
        <dbReference type="Rhea" id="RHEA:15469"/>
        <dbReference type="ChEBI" id="CHEBI:58435"/>
        <dbReference type="ChEBI" id="CHEBI:58525"/>
        <dbReference type="EC" id="5.3.1.16"/>
    </reaction>
</comment>
<evidence type="ECO:0000256" key="8">
    <source>
        <dbReference type="ARBA" id="ARBA00023235"/>
    </source>
</evidence>
<keyword evidence="7 9" id="KW-0368">Histidine biosynthesis</keyword>
<keyword evidence="8 9" id="KW-0413">Isomerase</keyword>
<keyword evidence="13" id="KW-1185">Reference proteome</keyword>
<dbReference type="Pfam" id="PF00977">
    <property type="entry name" value="His_biosynth"/>
    <property type="match status" value="1"/>
</dbReference>
<evidence type="ECO:0000256" key="3">
    <source>
        <dbReference type="ARBA" id="ARBA00005133"/>
    </source>
</evidence>
<keyword evidence="5 9" id="KW-0963">Cytoplasm</keyword>
<accession>A0A1I4SKD7</accession>
<dbReference type="GO" id="GO:0003949">
    <property type="term" value="F:1-(5-phosphoribosyl)-5-[(5-phosphoribosylamino)methylideneamino]imidazole-4-carboxamide isomerase activity"/>
    <property type="evidence" value="ECO:0007669"/>
    <property type="project" value="UniProtKB-UniRule"/>
</dbReference>
<dbReference type="RefSeq" id="WP_093393958.1">
    <property type="nucleotide sequence ID" value="NZ_FOUU01000002.1"/>
</dbReference>
<evidence type="ECO:0000256" key="10">
    <source>
        <dbReference type="RuleBase" id="RU003657"/>
    </source>
</evidence>
<dbReference type="NCBIfam" id="TIGR00007">
    <property type="entry name" value="1-(5-phosphoribosyl)-5-[(5-phosphoribosylamino)methylideneamino]imidazole-4-carboxamide isomerase"/>
    <property type="match status" value="1"/>
</dbReference>
<comment type="similarity">
    <text evidence="4 9 10">Belongs to the HisA/HisF family.</text>
</comment>
<dbReference type="EC" id="5.3.1.16" evidence="9 11"/>
<sequence length="248" mass="26929">MIIYPAIDIKNGKCVRLYQGDPSKETVYGSDPLTVARRWESLGATWLHIVDLDGAFAGRPVHYEVIARIASTLSIPVQVGGGIRNSEDVEKYLEAGISRVIVGTRALKDPEWFSQVCTAYPGRIAAGLDARNGFVAVKGWKNVTSVTVAEVARIWNDLPLAALIYTDIARDGTQRGVNVKATESLLKITRHPVIASGGVASIEDILVLLPLVKEGLNGVIVGRALYTGSLKLEEAIRIVNYHLSGRER</sequence>
<dbReference type="STRING" id="39841.SAMN05660836_01015"/>
<reference evidence="12 13" key="1">
    <citation type="submission" date="2016-10" db="EMBL/GenBank/DDBJ databases">
        <authorList>
            <person name="de Groot N.N."/>
        </authorList>
    </citation>
    <scope>NUCLEOTIDE SEQUENCE [LARGE SCALE GENOMIC DNA]</scope>
    <source>
        <strain evidence="12 13">DSM 9990</strain>
    </source>
</reference>
<gene>
    <name evidence="9" type="primary">hisA</name>
    <name evidence="12" type="ORF">SAMN05660836_01015</name>
</gene>
<evidence type="ECO:0000256" key="2">
    <source>
        <dbReference type="ARBA" id="ARBA00004496"/>
    </source>
</evidence>
<dbReference type="Proteomes" id="UP000199611">
    <property type="component" value="Unassembled WGS sequence"/>
</dbReference>
<protein>
    <recommendedName>
        <fullName evidence="9 11">1-(5-phosphoribosyl)-5-[(5-phosphoribosylamino)methylideneamino] imidazole-4-carboxamide isomerase</fullName>
        <ecNumber evidence="9 11">5.3.1.16</ecNumber>
    </recommendedName>
    <alternativeName>
        <fullName evidence="9">Phosphoribosylformimino-5-aminoimidazole carboxamide ribotide isomerase</fullName>
    </alternativeName>
</protein>
<dbReference type="CDD" id="cd04732">
    <property type="entry name" value="HisA"/>
    <property type="match status" value="1"/>
</dbReference>